<evidence type="ECO:0000313" key="1">
    <source>
        <dbReference type="EMBL" id="TCD01687.1"/>
    </source>
</evidence>
<dbReference type="GO" id="GO:0004553">
    <property type="term" value="F:hydrolase activity, hydrolyzing O-glycosyl compounds"/>
    <property type="evidence" value="ECO:0007669"/>
    <property type="project" value="UniProtKB-ARBA"/>
</dbReference>
<name>A0A4V2MLE1_9SPHI</name>
<dbReference type="OrthoDB" id="5726170at2"/>
<reference evidence="1 2" key="1">
    <citation type="submission" date="2019-02" db="EMBL/GenBank/DDBJ databases">
        <title>Pedobacter sp. RP-1-14 sp. nov., isolated from Arctic soil.</title>
        <authorList>
            <person name="Dahal R.H."/>
        </authorList>
    </citation>
    <scope>NUCLEOTIDE SEQUENCE [LARGE SCALE GENOMIC DNA]</scope>
    <source>
        <strain evidence="1 2">RP-1-14</strain>
    </source>
</reference>
<dbReference type="Proteomes" id="UP000293347">
    <property type="component" value="Unassembled WGS sequence"/>
</dbReference>
<dbReference type="Pfam" id="PF13585">
    <property type="entry name" value="CHU_C"/>
    <property type="match status" value="1"/>
</dbReference>
<dbReference type="Gene3D" id="2.60.40.10">
    <property type="entry name" value="Immunoglobulins"/>
    <property type="match status" value="1"/>
</dbReference>
<dbReference type="NCBIfam" id="NF012211">
    <property type="entry name" value="tand_rpt_95"/>
    <property type="match status" value="13"/>
</dbReference>
<keyword evidence="2" id="KW-1185">Reference proteome</keyword>
<gene>
    <name evidence="1" type="ORF">EZ437_13295</name>
</gene>
<dbReference type="SUPFAM" id="SSF49899">
    <property type="entry name" value="Concanavalin A-like lectins/glucanases"/>
    <property type="match status" value="1"/>
</dbReference>
<protein>
    <submittedName>
        <fullName evidence="1">Tandem-95 repeat protein</fullName>
    </submittedName>
</protein>
<dbReference type="Gene3D" id="2.60.40.2810">
    <property type="match status" value="3"/>
</dbReference>
<dbReference type="GO" id="GO:0005975">
    <property type="term" value="P:carbohydrate metabolic process"/>
    <property type="evidence" value="ECO:0007669"/>
    <property type="project" value="UniProtKB-ARBA"/>
</dbReference>
<dbReference type="InterPro" id="IPR026341">
    <property type="entry name" value="T9SS_type_B"/>
</dbReference>
<dbReference type="InterPro" id="IPR013783">
    <property type="entry name" value="Ig-like_fold"/>
</dbReference>
<dbReference type="Gene3D" id="2.60.40.3440">
    <property type="match status" value="11"/>
</dbReference>
<evidence type="ECO:0000313" key="2">
    <source>
        <dbReference type="Proteomes" id="UP000293347"/>
    </source>
</evidence>
<accession>A0A4V2MLE1</accession>
<dbReference type="InterPro" id="IPR013320">
    <property type="entry name" value="ConA-like_dom_sf"/>
</dbReference>
<dbReference type="EMBL" id="SJSL01000002">
    <property type="protein sequence ID" value="TCD01687.1"/>
    <property type="molecule type" value="Genomic_DNA"/>
</dbReference>
<comment type="caution">
    <text evidence="1">The sequence shown here is derived from an EMBL/GenBank/DDBJ whole genome shotgun (WGS) entry which is preliminary data.</text>
</comment>
<dbReference type="NCBIfam" id="TIGR04131">
    <property type="entry name" value="Bac_Flav_CTERM"/>
    <property type="match status" value="1"/>
</dbReference>
<dbReference type="RefSeq" id="WP_131596487.1">
    <property type="nucleotide sequence ID" value="NZ_SJSL01000002.1"/>
</dbReference>
<dbReference type="Pfam" id="PF22352">
    <property type="entry name" value="K319L-like_PKD"/>
    <property type="match status" value="1"/>
</dbReference>
<organism evidence="1 2">
    <name type="scientific">Pedobacter psychroterrae</name>
    <dbReference type="NCBI Taxonomy" id="2530453"/>
    <lineage>
        <taxon>Bacteria</taxon>
        <taxon>Pseudomonadati</taxon>
        <taxon>Bacteroidota</taxon>
        <taxon>Sphingobacteriia</taxon>
        <taxon>Sphingobacteriales</taxon>
        <taxon>Sphingobacteriaceae</taxon>
        <taxon>Pedobacter</taxon>
    </lineage>
</organism>
<proteinExistence type="predicted"/>
<dbReference type="Pfam" id="PF17963">
    <property type="entry name" value="Big_9"/>
    <property type="match status" value="15"/>
</dbReference>
<sequence>MIKILRFSIFIVLYFGITSSSYAQFPYTESFRSSTASGILFGGAPSAFLTASGSSANGGTPIDASGSGYLRLTNAALNQKGYAYSTSDFPSSNGLKVEFEYCIYGGTGADGISFFLFDATASPFTIGGFGGSLGYAQITTTQPTSPGVSKGYLAIGLDEFGNFSNPNEGRQGGTAQVPGSITLRGKGNGTDLTPNNYRFLVSQQTDIKGVSLVGDGTTRVIDPTSPSYRRVYIELIPNPSGGYNINVKIAKGGPSIVYTTIIDNYYYPDIAPENLRYGFASSTGANTNFHEIRNVAIDLYSSDPVAINDIANLCSGTTALIDVTANDRTIINRTIDKTTVDLNPSLTGIQNTLALNGKGTFTVGSSGILQFVPVSGFTGTASISYTVKDSGGATSTAAAITLNYSAPPVATNAGTNQLLNITTSTGSYVLQGNNPNPNTGVWTQISGPNNAIFTSSTVYNTTANNLTGGAYVFRWTVTSPAGCVESDDVQITVNRNPIAYNDAANTSLNTSVPIGVLNNDIDEDGNPTINKASIIIQTQPPNGTLSINYTTGIVTYFPNTGYSGTDVFKYTVKDTNGAESNAATVTVSVNKALVGVDDIATTLVNTPVVVRVLDNDPKKNGADILKISDPANGSIVINSDGTITYTPVTGFSGKNSFSYKLTNSVGDESDPVTVSVIVKPTGQVDAGNTITNTSIIIPVKDNDLGKTGTTVNINIPPSNGTASVNGSGNVVYIPAPGFSGKDTFNYFLQTPDGVNSDLITVNITVKPIGTPDAINLLPNTSVVIPLKDNDISKAGTSVILITNPTNGTATPSPDGMVVYLPNSGFSGRENFTYLLRTADGVESDPINVNITIKPVGAIDYVNTITNAAKAFQVKDNDLSKAGTVVDISTTPSNGTLSLNSAGNAIYTPAVGFSGKDVFTYILSTLDGLSSDAVTVNVLVKPVGSPDMEGYNVNTPVNIAVKDNDLSKGSTTVVINTNPANGSVSVNPSGVVTYTPTTGFNGTDSFTYLLRTTDGLDSDPITVSLTPISTKPTGTVDLANTTTNTPVTIPVKDNDASQTGTTVVIGSNPANGTVTLNGSGVPVYTPAAGFSGKDTFTYNLRNGGGLESDPITVTVNVKPTGTNNNATTPAATAINIAVKDNDLSKTGTTVIITNSPANGTISVNAANEVLYTPSSTFSGKDNLTYVLRTADGLESDPINVVISVKPVGSPDNEGYNLNTPKAIAVKDNDLSKANTTVVINSNPANGSVVVNATGVITYTPNTGFNGINTFTYILRTTDGLDSDPITITVTPVTPQPTGAADIANTTTNTPVTIPVKDNDVSKIGTTVVIQDNPTNGTVVVNGSGDPVYTPANGFSGKDTFTYKLRNNSGGLESAPITVTVNVRPSGSPDNGIFSVNTPLTIDVKNNDLSKVNTTVVINSTPANGTVSVNGSNIVYTPNSGYVGNDVFTYVLRTADGLNSDPINVTVTAVPLPVRPSGSPDIATTPTNVPVTMPIKDNDASKTGTTAAVQTTPAHGTVTINPTGEAIYTPTPGFAGKDTFTYVLRDNNGLESDPISVTVNVKPVGTNDNASTPINKPVTINIKNNDLSKVGTTPTINTNAEHGTFTIDAGGNAVYTPATGYTGTDSFTYRLKTADNVESDPIIVVVTVTPATQVPDITVTVPTDKPIAIDITIPPGGTVIITTPPKHGTITIDPLTGKPIYTPNPGYTGPDDFTYIIKDGDGNETNPGKVTLTVVKPAKIGLAKALVSSIKGENNSFRLTYIFTLKNYGDAAINQLSLTDNLSAAFPARIFTITKLTSTGTLRVNPGFNGATSTEMLLSSSILGANTSETVELEVTLTVNQQSGTFLNTATVIGRSVGDGSTTSDVSTAGLVPDPITAGDVSPSTPTQAVILVAPNITVPVNSGQPITIAITVPPGGSVIIVKPPTNGTITFDPITGQPIYTPNPGYSGPDDFTYIIKDANGNESSPGSVNITVTTPAKIGLAKALLSNVKNIDGSFNLTYQFTLVNYGDYAIQNLSLTDNLTLAFPGARFEILNISTTGNLKVNTQYNGVTNMNLLLPTSTLESKSKEFVEMQLKIVLDKDKATFNNFAVAEGASANNGSITTDQSTNGFNPDPDVPGNVTPSVLTPVTLTKELLKIPGGFSPNNDGINDFFVIENSQGKKINLEIFNRWGNRVFRSKDYQNTWSGRSNEGIRIGEDLPVGTYYYIIQIAGENKRVGYITINR</sequence>